<dbReference type="GO" id="GO:0004322">
    <property type="term" value="F:ferroxidase activity"/>
    <property type="evidence" value="ECO:0007669"/>
    <property type="project" value="UniProtKB-EC"/>
</dbReference>
<evidence type="ECO:0000256" key="22">
    <source>
        <dbReference type="ARBA" id="ARBA00022989"/>
    </source>
</evidence>
<feature type="region of interest" description="Disordered" evidence="31">
    <location>
        <begin position="2041"/>
        <end position="2066"/>
    </location>
</feature>
<keyword evidence="19" id="KW-0106">Calcium</keyword>
<feature type="compositionally biased region" description="Acidic residues" evidence="31">
    <location>
        <begin position="143"/>
        <end position="162"/>
    </location>
</feature>
<dbReference type="InterPro" id="IPR050633">
    <property type="entry name" value="Neuropilin_MCO_CoagFactor"/>
</dbReference>
<dbReference type="Pfam" id="PF00754">
    <property type="entry name" value="F5_F8_type_C"/>
    <property type="match status" value="2"/>
</dbReference>
<dbReference type="GO" id="GO:0005886">
    <property type="term" value="C:plasma membrane"/>
    <property type="evidence" value="ECO:0007669"/>
    <property type="project" value="TreeGrafter"/>
</dbReference>
<keyword evidence="11" id="KW-1017">Isopeptide bond</keyword>
<keyword evidence="23" id="KW-0560">Oxidoreductase</keyword>
<dbReference type="InterPro" id="IPR000421">
    <property type="entry name" value="FA58C"/>
</dbReference>
<feature type="compositionally biased region" description="Basic and acidic residues" evidence="31">
    <location>
        <begin position="1051"/>
        <end position="1062"/>
    </location>
</feature>
<dbReference type="CDD" id="cd00057">
    <property type="entry name" value="FA58C"/>
    <property type="match status" value="2"/>
</dbReference>
<keyword evidence="34" id="KW-1185">Reference proteome</keyword>
<feature type="disulfide bond" evidence="30">
    <location>
        <begin position="419"/>
        <end position="445"/>
    </location>
</feature>
<evidence type="ECO:0000256" key="16">
    <source>
        <dbReference type="ARBA" id="ARBA00022729"/>
    </source>
</evidence>
<evidence type="ECO:0000256" key="29">
    <source>
        <dbReference type="ARBA" id="ARBA00034553"/>
    </source>
</evidence>
<dbReference type="PANTHER" id="PTHR46806">
    <property type="entry name" value="F5/8 TYPE C DOMAIN-CONTAINING PROTEIN"/>
    <property type="match status" value="1"/>
</dbReference>
<feature type="region of interest" description="Disordered" evidence="31">
    <location>
        <begin position="139"/>
        <end position="162"/>
    </location>
</feature>
<keyword evidence="27 30" id="KW-1015">Disulfide bond</keyword>
<evidence type="ECO:0000256" key="28">
    <source>
        <dbReference type="ARBA" id="ARBA00023180"/>
    </source>
</evidence>
<dbReference type="Proteomes" id="UP000269221">
    <property type="component" value="Unassembled WGS sequence"/>
</dbReference>
<comment type="similarity">
    <text evidence="5">Belongs to the ATG3 family.</text>
</comment>
<dbReference type="GO" id="GO:0019787">
    <property type="term" value="F:ubiquitin-like protein transferase activity"/>
    <property type="evidence" value="ECO:0007669"/>
    <property type="project" value="InterPro"/>
</dbReference>
<accession>A0A3M0K3G8</accession>
<evidence type="ECO:0000256" key="19">
    <source>
        <dbReference type="ARBA" id="ARBA00022837"/>
    </source>
</evidence>
<dbReference type="PROSITE" id="PS01286">
    <property type="entry name" value="FA58C_2"/>
    <property type="match status" value="1"/>
</dbReference>
<feature type="disulfide bond" evidence="30">
    <location>
        <begin position="781"/>
        <end position="862"/>
    </location>
</feature>
<dbReference type="GO" id="GO:0006811">
    <property type="term" value="P:monoatomic ion transport"/>
    <property type="evidence" value="ECO:0007669"/>
    <property type="project" value="UniProtKB-KW"/>
</dbReference>
<keyword evidence="15" id="KW-0479">Metal-binding</keyword>
<dbReference type="InterPro" id="IPR011707">
    <property type="entry name" value="Cu-oxidase-like_N"/>
</dbReference>
<feature type="disulfide bond" evidence="30">
    <location>
        <begin position="678"/>
        <end position="704"/>
    </location>
</feature>
<keyword evidence="28" id="KW-0325">Glycoprotein</keyword>
<dbReference type="PANTHER" id="PTHR46806:SF10">
    <property type="entry name" value="COAGULATION FACTOR V"/>
    <property type="match status" value="1"/>
</dbReference>
<evidence type="ECO:0000256" key="10">
    <source>
        <dbReference type="ARBA" id="ARBA00022490"/>
    </source>
</evidence>
<evidence type="ECO:0000256" key="7">
    <source>
        <dbReference type="ARBA" id="ARBA00013107"/>
    </source>
</evidence>
<evidence type="ECO:0000256" key="20">
    <source>
        <dbReference type="ARBA" id="ARBA00022843"/>
    </source>
</evidence>
<dbReference type="InterPro" id="IPR007135">
    <property type="entry name" value="Atg3/Atg10"/>
</dbReference>
<feature type="domain" description="F5/8 type C" evidence="32">
    <location>
        <begin position="1789"/>
        <end position="1939"/>
    </location>
</feature>
<evidence type="ECO:0000256" key="11">
    <source>
        <dbReference type="ARBA" id="ARBA00022499"/>
    </source>
</evidence>
<dbReference type="InterPro" id="IPR033138">
    <property type="entry name" value="Cu_oxidase_CS"/>
</dbReference>
<comment type="cofactor">
    <cofactor evidence="1">
        <name>Cu cation</name>
        <dbReference type="ChEBI" id="CHEBI:23378"/>
    </cofactor>
</comment>
<dbReference type="GO" id="GO:0005576">
    <property type="term" value="C:extracellular region"/>
    <property type="evidence" value="ECO:0007669"/>
    <property type="project" value="UniProtKB-SubCell"/>
</dbReference>
<keyword evidence="20" id="KW-0832">Ubl conjugation</keyword>
<keyword evidence="14" id="KW-0812">Transmembrane</keyword>
<dbReference type="STRING" id="333673.A0A3M0K3G8"/>
<keyword evidence="26" id="KW-0472">Membrane</keyword>
<comment type="subcellular location">
    <subcellularLocation>
        <location evidence="3">Cytoplasm</location>
    </subcellularLocation>
    <subcellularLocation>
        <location evidence="2">Membrane</location>
        <topology evidence="2">Single-pass membrane protein</topology>
    </subcellularLocation>
    <subcellularLocation>
        <location evidence="4">Secreted</location>
    </subcellularLocation>
</comment>
<keyword evidence="22" id="KW-1133">Transmembrane helix</keyword>
<keyword evidence="25" id="KW-0406">Ion transport</keyword>
<dbReference type="InterPro" id="IPR008972">
    <property type="entry name" value="Cupredoxin"/>
</dbReference>
<dbReference type="InterPro" id="IPR011706">
    <property type="entry name" value="Cu-oxidase_C"/>
</dbReference>
<evidence type="ECO:0000256" key="24">
    <source>
        <dbReference type="ARBA" id="ARBA00023006"/>
    </source>
</evidence>
<keyword evidence="12" id="KW-0964">Secreted</keyword>
<evidence type="ECO:0000256" key="27">
    <source>
        <dbReference type="ARBA" id="ARBA00023157"/>
    </source>
</evidence>
<dbReference type="FunFam" id="2.60.120.260:FF:000002">
    <property type="entry name" value="Coagulation factor VIII"/>
    <property type="match status" value="1"/>
</dbReference>
<feature type="disulfide bond" evidence="30">
    <location>
        <begin position="1789"/>
        <end position="1939"/>
    </location>
</feature>
<dbReference type="CDD" id="cd14450">
    <property type="entry name" value="CuRO_3_FV_like"/>
    <property type="match status" value="1"/>
</dbReference>
<keyword evidence="21" id="KW-0653">Protein transport</keyword>
<keyword evidence="18" id="KW-0833">Ubl conjugation pathway</keyword>
<evidence type="ECO:0000256" key="26">
    <source>
        <dbReference type="ARBA" id="ARBA00023136"/>
    </source>
</evidence>
<feature type="domain" description="F5/8 type C" evidence="32">
    <location>
        <begin position="1944"/>
        <end position="2066"/>
    </location>
</feature>
<dbReference type="GO" id="GO:0005507">
    <property type="term" value="F:copper ion binding"/>
    <property type="evidence" value="ECO:0007669"/>
    <property type="project" value="InterPro"/>
</dbReference>
<evidence type="ECO:0000256" key="23">
    <source>
        <dbReference type="ARBA" id="ARBA00023002"/>
    </source>
</evidence>
<dbReference type="FunFam" id="2.60.40.420:FF:000002">
    <property type="entry name" value="Hephaestin like 1"/>
    <property type="match status" value="1"/>
</dbReference>
<evidence type="ECO:0000256" key="3">
    <source>
        <dbReference type="ARBA" id="ARBA00004496"/>
    </source>
</evidence>
<comment type="caution">
    <text evidence="33">The sequence shown here is derived from an EMBL/GenBank/DDBJ whole genome shotgun (WGS) entry which is preliminary data.</text>
</comment>
<proteinExistence type="inferred from homology"/>
<dbReference type="PROSITE" id="PS00079">
    <property type="entry name" value="MULTICOPPER_OXIDASE1"/>
    <property type="match status" value="1"/>
</dbReference>
<evidence type="ECO:0000256" key="18">
    <source>
        <dbReference type="ARBA" id="ARBA00022786"/>
    </source>
</evidence>
<feature type="compositionally biased region" description="Basic and acidic residues" evidence="31">
    <location>
        <begin position="1108"/>
        <end position="1121"/>
    </location>
</feature>
<dbReference type="Pfam" id="PF07732">
    <property type="entry name" value="Cu-oxidase_3"/>
    <property type="match status" value="2"/>
</dbReference>
<evidence type="ECO:0000256" key="6">
    <source>
        <dbReference type="ARBA" id="ARBA00010609"/>
    </source>
</evidence>
<keyword evidence="16" id="KW-0732">Signal</keyword>
<feature type="compositionally biased region" description="Polar residues" evidence="31">
    <location>
        <begin position="1063"/>
        <end position="1072"/>
    </location>
</feature>
<feature type="region of interest" description="Disordered" evidence="31">
    <location>
        <begin position="1029"/>
        <end position="1077"/>
    </location>
</feature>
<evidence type="ECO:0000256" key="9">
    <source>
        <dbReference type="ARBA" id="ARBA00022448"/>
    </source>
</evidence>
<dbReference type="GO" id="GO:0015031">
    <property type="term" value="P:protein transport"/>
    <property type="evidence" value="ECO:0007669"/>
    <property type="project" value="UniProtKB-KW"/>
</dbReference>
<feature type="compositionally biased region" description="Acidic residues" evidence="31">
    <location>
        <begin position="889"/>
        <end position="905"/>
    </location>
</feature>
<dbReference type="EC" id="1.16.3.1" evidence="7"/>
<evidence type="ECO:0000259" key="32">
    <source>
        <dbReference type="PROSITE" id="PS50022"/>
    </source>
</evidence>
<dbReference type="InterPro" id="IPR024715">
    <property type="entry name" value="Factor_5/8-like"/>
</dbReference>
<dbReference type="PROSITE" id="PS01285">
    <property type="entry name" value="FA58C_1"/>
    <property type="match status" value="2"/>
</dbReference>
<dbReference type="SMART" id="SM00231">
    <property type="entry name" value="FA58C"/>
    <property type="match status" value="2"/>
</dbReference>
<sequence>MQNVINTVKGKALEVAEYLTPVLKESKFKETGVITPEEFVAAGDHLVHHCPTWQWASGEELKVKAYLPTDKQFLVTKNVPCYKRCKQMEYSDEQEAIIEEDDGDGGWVDTFHNAGIVGATEAVKEITLDSKDNIKIPECSASCEDDDEEDEGEAADMEEYEESGLLETDDATLDTRQIVEANKTKVDVGGEDAILQTRTYDLYITYDKYYQTPRLWLFGYDEQRQPLTVEHMYEDISQDHVKKTVTIENHPHLPPPPMCSVHPCRHAEVMKKIIETVAEGGGELGVHMYPSSLLLSFLETSCSVRLEHSDPVFKKISYREYEVDFKKEKSANTFAGLLGPTLRAEVGDTLVVHLKNMADKPVSIHPQGLIYSKNQEGSLYDDRTSPAEKRDDAVLPGQLYTYVWDISEEIGPREADLPCLTYVYYSHENMAMDFNSGLIGALLICKKGSLNEDGSQKHFDREYVLMFGVFDENKSWQRSASVKYTINGYSDGTLPAGMHGYLTVRDCGDKEVKKSRLSYRERLMVKTWDYFIAAEEVTWDYAPNIPDTLDRHYKSQHLDNFSNLIGKRYKKAIFRQYTDASFTKRLENPRPKETGILGPIIRAQINDKVKIVFKNKASRPYSIYFHGVTLAKNAEGADYPLDPTGNGTQSRGVEPGKTYTYEWKIAKTDQPTAQDAQCITRLYHSAVNIERDIASGLIGPLLICKSEALTQKGVQKKADEEQQAMFAVFDENKSWYLEDNIKEYCSNPATVKRDDPKFYNSNIMHTINGYVSDSSEILGFCRDTVVQWHFFSVGTHDEVVSVRLAGHSFQYQGKYEDTLSLFPMSGESVTVEMDNGGTWLLASWGSPEMSYGMRLRFRDAKCESEEDETLDVVDLTPTKTERKAVPTSAEEDVQENEEDKEESDYQDYLASFYSIRGSRNAAGDEEKQNLTALAWEQYEDTDASSSEVAAGSGLTAINSSGTTNNSKFSETHITPLPPVKAETFQTNHTSVTAEEDLFLVTTSDGEADLVFVNRSQSNYEITHNNMSSGEHLLSSGEGPVNVAEELPAGGKDSKPFPDEHQEQSTGRGNFTTNKKRKRRSSLAIKFYSVQKMNALLNHVRNKNASFSDKTDAPHSVHHTEDTSNEAMVGTGQLPNEYEDDLEEEGKRMENATHRVNLTLGLDPTVGDESNASSLSEPRISKDKPADAFSLEYMLDSTSPNSSPAVVKSLLESSLPGAGKYSSKMTSEEWNLVSSKTNLGLEASLDKSAGGKLHHHGRNGTASINKDDMKKYQRFSHLMGENQKGIHVDPTQRGKEGNNNDTLTLSGTFIKVRRRKKDDAKITYLLSPRSKNPKKPSNSTVGFGRALFPGGTNHTAAPCCTNATKEPGEVSQRVDLSRARHGESLNHTLTPRQFRPSITIGLPRTDGDYEYVIGESYSDESLAGEYEYHYVSFDDPYMTDPKVNISRQRNPDDIAEHYLRSRGNERRYYIAAKEVCWNYAGYKKSTMRNDKSCKDGSRRKVIFQSYTDSTFSTLQDEDEYTEHLGILGPVIRAEVDDVILVHFKNLASRPYSLHAHGVLYEKSSEGSVYDDESTAWFKGDGEVQPNNSYIYVWYANRRSGPVQSGATCRSWIYYSDLNLEKDIQSGLIGPILICEKGAFSKSNSSRTYTRDFFLLFMVFDEEKSWYFDKHSGRPCNEKTQEMQQCHKFYAINGVTYNLQGLRMYEGETVRWHLLNMGGPKDIHVVHFHGQTFIEQGKPEHQLGTYTLLPGSFRTIEMKPQRPGWWLLDTEVGEYQQAGMQASYLVIEKECRIPMGLASGVVLDSQIDASHHIDYWEPKLARLNNYGTYNAWSTAVEEELPWIQVDFRRQVLLTGIQTQGAKQFFKSLYIEKYFLVYSKDKRTWNTFKGDSSPTGKIFEGNSNAYEIKENIIDPPIIARYIRLYPTEFYNRPTLRMELLGCEVDGCSLPLGMESGEIKNTQITASSTKTSWFNTWDASLARLNQSGKMNAWRAKWNNNQQWLQIDLLTAKKITAIATQGVTSMSAENFVKTYVLLYSNEGSEWKSYTEGSSSVPKIPRNGDSGLDPER</sequence>
<keyword evidence="24" id="KW-0072">Autophagy</keyword>
<dbReference type="SUPFAM" id="SSF49503">
    <property type="entry name" value="Cupredoxins"/>
    <property type="match status" value="5"/>
</dbReference>
<keyword evidence="17" id="KW-0677">Repeat</keyword>
<feature type="region of interest" description="Disordered" evidence="31">
    <location>
        <begin position="1160"/>
        <end position="1180"/>
    </location>
</feature>
<dbReference type="GO" id="GO:0005737">
    <property type="term" value="C:cytoplasm"/>
    <property type="evidence" value="ECO:0007669"/>
    <property type="project" value="UniProtKB-SubCell"/>
</dbReference>
<dbReference type="GO" id="GO:0038023">
    <property type="term" value="F:signaling receptor activity"/>
    <property type="evidence" value="ECO:0007669"/>
    <property type="project" value="TreeGrafter"/>
</dbReference>
<name>A0A3M0K3G8_HIRRU</name>
<dbReference type="Gene3D" id="3.30.1460.50">
    <property type="match status" value="1"/>
</dbReference>
<dbReference type="GO" id="GO:0006914">
    <property type="term" value="P:autophagy"/>
    <property type="evidence" value="ECO:0007669"/>
    <property type="project" value="UniProtKB-KW"/>
</dbReference>
<dbReference type="PROSITE" id="PS50022">
    <property type="entry name" value="FA58C_3"/>
    <property type="match status" value="2"/>
</dbReference>
<dbReference type="SUPFAM" id="SSF49785">
    <property type="entry name" value="Galactose-binding domain-like"/>
    <property type="match status" value="2"/>
</dbReference>
<dbReference type="OrthoDB" id="2121828at2759"/>
<evidence type="ECO:0000256" key="17">
    <source>
        <dbReference type="ARBA" id="ARBA00022737"/>
    </source>
</evidence>
<dbReference type="Pfam" id="PF07731">
    <property type="entry name" value="Cu-oxidase_2"/>
    <property type="match status" value="1"/>
</dbReference>
<evidence type="ECO:0000256" key="25">
    <source>
        <dbReference type="ARBA" id="ARBA00023065"/>
    </source>
</evidence>
<evidence type="ECO:0000256" key="2">
    <source>
        <dbReference type="ARBA" id="ARBA00004167"/>
    </source>
</evidence>
<feature type="region of interest" description="Disordered" evidence="31">
    <location>
        <begin position="876"/>
        <end position="905"/>
    </location>
</feature>
<dbReference type="PIRSF" id="PIRSF000354">
    <property type="entry name" value="Factors_V_VIII"/>
    <property type="match status" value="1"/>
</dbReference>
<evidence type="ECO:0000256" key="5">
    <source>
        <dbReference type="ARBA" id="ARBA00007683"/>
    </source>
</evidence>
<dbReference type="EMBL" id="QRBI01000120">
    <property type="protein sequence ID" value="RMC07732.1"/>
    <property type="molecule type" value="Genomic_DNA"/>
</dbReference>
<gene>
    <name evidence="33" type="ORF">DUI87_17211</name>
</gene>
<evidence type="ECO:0000256" key="15">
    <source>
        <dbReference type="ARBA" id="ARBA00022723"/>
    </source>
</evidence>
<keyword evidence="13" id="KW-0808">Transferase</keyword>
<keyword evidence="10" id="KW-0963">Cytoplasm</keyword>
<dbReference type="FunFam" id="3.30.1460.50:FF:000001">
    <property type="entry name" value="Autophagy-related protein 3"/>
    <property type="match status" value="1"/>
</dbReference>
<organism evidence="33 34">
    <name type="scientific">Hirundo rustica rustica</name>
    <dbReference type="NCBI Taxonomy" id="333673"/>
    <lineage>
        <taxon>Eukaryota</taxon>
        <taxon>Metazoa</taxon>
        <taxon>Chordata</taxon>
        <taxon>Craniata</taxon>
        <taxon>Vertebrata</taxon>
        <taxon>Euteleostomi</taxon>
        <taxon>Archelosauria</taxon>
        <taxon>Archosauria</taxon>
        <taxon>Dinosauria</taxon>
        <taxon>Saurischia</taxon>
        <taxon>Theropoda</taxon>
        <taxon>Coelurosauria</taxon>
        <taxon>Aves</taxon>
        <taxon>Neognathae</taxon>
        <taxon>Neoaves</taxon>
        <taxon>Telluraves</taxon>
        <taxon>Australaves</taxon>
        <taxon>Passeriformes</taxon>
        <taxon>Sylvioidea</taxon>
        <taxon>Hirundinidae</taxon>
        <taxon>Hirundo</taxon>
    </lineage>
</organism>
<feature type="compositionally biased region" description="Low complexity" evidence="31">
    <location>
        <begin position="1029"/>
        <end position="1038"/>
    </location>
</feature>
<evidence type="ECO:0000313" key="34">
    <source>
        <dbReference type="Proteomes" id="UP000269221"/>
    </source>
</evidence>
<evidence type="ECO:0000256" key="31">
    <source>
        <dbReference type="SAM" id="MobiDB-lite"/>
    </source>
</evidence>
<evidence type="ECO:0000256" key="21">
    <source>
        <dbReference type="ARBA" id="ARBA00022927"/>
    </source>
</evidence>
<comment type="similarity">
    <text evidence="6">Belongs to the multicopper oxidase family.</text>
</comment>
<dbReference type="Gene3D" id="2.60.120.260">
    <property type="entry name" value="Galactose-binding domain-like"/>
    <property type="match status" value="2"/>
</dbReference>
<feature type="disulfide bond" evidence="30">
    <location>
        <begin position="1607"/>
        <end position="1633"/>
    </location>
</feature>
<evidence type="ECO:0000256" key="8">
    <source>
        <dbReference type="ARBA" id="ARBA00017573"/>
    </source>
</evidence>
<evidence type="ECO:0000256" key="13">
    <source>
        <dbReference type="ARBA" id="ARBA00022679"/>
    </source>
</evidence>
<evidence type="ECO:0000313" key="33">
    <source>
        <dbReference type="EMBL" id="RMC07732.1"/>
    </source>
</evidence>
<evidence type="ECO:0000256" key="12">
    <source>
        <dbReference type="ARBA" id="ARBA00022525"/>
    </source>
</evidence>
<evidence type="ECO:0000256" key="1">
    <source>
        <dbReference type="ARBA" id="ARBA00001935"/>
    </source>
</evidence>
<reference evidence="33 34" key="1">
    <citation type="submission" date="2018-07" db="EMBL/GenBank/DDBJ databases">
        <title>A high quality draft genome assembly of the barn swallow (H. rustica rustica).</title>
        <authorList>
            <person name="Formenti G."/>
            <person name="Chiara M."/>
            <person name="Poveda L."/>
            <person name="Francoijs K.-J."/>
            <person name="Bonisoli-Alquati A."/>
            <person name="Canova L."/>
            <person name="Gianfranceschi L."/>
            <person name="Horner D.S."/>
            <person name="Saino N."/>
        </authorList>
    </citation>
    <scope>NUCLEOTIDE SEQUENCE [LARGE SCALE GENOMIC DNA]</scope>
    <source>
        <strain evidence="33">Chelidonia</strain>
        <tissue evidence="33">Blood</tissue>
    </source>
</reference>
<feature type="region of interest" description="Disordered" evidence="31">
    <location>
        <begin position="1105"/>
        <end position="1132"/>
    </location>
</feature>
<dbReference type="FunFam" id="2.60.40.420:FF:000028">
    <property type="entry name" value="Ceruloplasmin"/>
    <property type="match status" value="2"/>
</dbReference>
<dbReference type="InterPro" id="IPR008979">
    <property type="entry name" value="Galactose-bd-like_sf"/>
</dbReference>
<dbReference type="Pfam" id="PF03987">
    <property type="entry name" value="Autophagy_act_C"/>
    <property type="match status" value="1"/>
</dbReference>
<dbReference type="Gene3D" id="2.60.40.420">
    <property type="entry name" value="Cupredoxins - blue copper proteins"/>
    <property type="match status" value="5"/>
</dbReference>
<evidence type="ECO:0000256" key="4">
    <source>
        <dbReference type="ARBA" id="ARBA00004613"/>
    </source>
</evidence>
<evidence type="ECO:0000256" key="30">
    <source>
        <dbReference type="PIRSR" id="PIRSR000354-1"/>
    </source>
</evidence>
<protein>
    <recommendedName>
        <fullName evidence="8">Ubiquitin-like-conjugating enzyme ATG3</fullName>
        <ecNumber evidence="7">1.16.3.1</ecNumber>
    </recommendedName>
    <alternativeName>
        <fullName evidence="29">Autophagy-related protein 3</fullName>
    </alternativeName>
</protein>
<evidence type="ECO:0000256" key="14">
    <source>
        <dbReference type="ARBA" id="ARBA00022692"/>
    </source>
</evidence>
<keyword evidence="9" id="KW-0813">Transport</keyword>